<dbReference type="Gene3D" id="3.40.470.10">
    <property type="entry name" value="Uracil-DNA glycosylase-like domain"/>
    <property type="match status" value="1"/>
</dbReference>
<dbReference type="InterPro" id="IPR036895">
    <property type="entry name" value="Uracil-DNA_glycosylase-like_sf"/>
</dbReference>
<dbReference type="Proteomes" id="UP000284605">
    <property type="component" value="Unassembled WGS sequence"/>
</dbReference>
<keyword evidence="2" id="KW-1185">Reference proteome</keyword>
<organism evidence="1 2">
    <name type="scientific">Oleomonas cavernae</name>
    <dbReference type="NCBI Taxonomy" id="2320859"/>
    <lineage>
        <taxon>Bacteria</taxon>
        <taxon>Pseudomonadati</taxon>
        <taxon>Pseudomonadota</taxon>
        <taxon>Alphaproteobacteria</taxon>
        <taxon>Acetobacterales</taxon>
        <taxon>Acetobacteraceae</taxon>
        <taxon>Oleomonas</taxon>
    </lineage>
</organism>
<sequence>MGNSPLSHYPFAQACADLDPAWLRVLEAPAAAMDPTYLRGLEAADWLPGAPLMLSPLRKVAPPAVTAVLMGESPYPRRQSAIGESFNDGAVGSIWGSEGLAKPVNKATSLRNIMKMLLVAEGLISPLATAMEIAAVDRRDLVVTLEDLFVRIRAAGILCVNAIPVLTANKARDAKQWRGFMDLFLANLHRLAPDATLLLFGNFAKDLGTVAGAAGWNTIAAEHPYNVSFINDVAVLGFFRPCTCCGDNPKRHPGEGRDPL</sequence>
<proteinExistence type="predicted"/>
<name>A0A418WBC5_9PROT</name>
<evidence type="ECO:0000313" key="1">
    <source>
        <dbReference type="EMBL" id="RJF87341.1"/>
    </source>
</evidence>
<dbReference type="SUPFAM" id="SSF52141">
    <property type="entry name" value="Uracil-DNA glycosylase-like"/>
    <property type="match status" value="1"/>
</dbReference>
<protein>
    <submittedName>
        <fullName evidence="1">Uracil-DNA glycosylase</fullName>
    </submittedName>
</protein>
<dbReference type="AlphaFoldDB" id="A0A418WBC5"/>
<dbReference type="OrthoDB" id="9804372at2"/>
<gene>
    <name evidence="1" type="ORF">D3874_10145</name>
</gene>
<reference evidence="1 2" key="1">
    <citation type="submission" date="2018-09" db="EMBL/GenBank/DDBJ databases">
        <authorList>
            <person name="Zhu H."/>
        </authorList>
    </citation>
    <scope>NUCLEOTIDE SEQUENCE [LARGE SCALE GENOMIC DNA]</scope>
    <source>
        <strain evidence="1 2">K1W22B-8</strain>
    </source>
</reference>
<dbReference type="EMBL" id="QYUK01000011">
    <property type="protein sequence ID" value="RJF87341.1"/>
    <property type="molecule type" value="Genomic_DNA"/>
</dbReference>
<accession>A0A418WBC5</accession>
<comment type="caution">
    <text evidence="1">The sequence shown here is derived from an EMBL/GenBank/DDBJ whole genome shotgun (WGS) entry which is preliminary data.</text>
</comment>
<evidence type="ECO:0000313" key="2">
    <source>
        <dbReference type="Proteomes" id="UP000284605"/>
    </source>
</evidence>
<dbReference type="RefSeq" id="WP_119777983.1">
    <property type="nucleotide sequence ID" value="NZ_QYUK01000011.1"/>
</dbReference>